<keyword evidence="2" id="KW-1185">Reference proteome</keyword>
<name>A0AAE3QIE2_9HYPH</name>
<organism evidence="1 2">
    <name type="scientific">Ferirhizobium litorale</name>
    <dbReference type="NCBI Taxonomy" id="2927786"/>
    <lineage>
        <taxon>Bacteria</taxon>
        <taxon>Pseudomonadati</taxon>
        <taxon>Pseudomonadota</taxon>
        <taxon>Alphaproteobacteria</taxon>
        <taxon>Hyphomicrobiales</taxon>
        <taxon>Rhizobiaceae</taxon>
        <taxon>Ferirhizobium</taxon>
    </lineage>
</organism>
<reference evidence="1" key="1">
    <citation type="submission" date="2022-03" db="EMBL/GenBank/DDBJ databases">
        <title>Fererhizobium litorale gen. nov., sp. nov., isolated from sandy sediments of the Sea of Japan seashore.</title>
        <authorList>
            <person name="Romanenko L."/>
            <person name="Kurilenko V."/>
            <person name="Otstavnykh N."/>
            <person name="Svetashev V."/>
            <person name="Tekutyeva L."/>
            <person name="Isaeva M."/>
            <person name="Mikhailov V."/>
        </authorList>
    </citation>
    <scope>NUCLEOTIDE SEQUENCE</scope>
    <source>
        <strain evidence="1">KMM 9576</strain>
    </source>
</reference>
<dbReference type="EMBL" id="JALDYZ010000015">
    <property type="protein sequence ID" value="MDI7924443.1"/>
    <property type="molecule type" value="Genomic_DNA"/>
</dbReference>
<dbReference type="Proteomes" id="UP001161580">
    <property type="component" value="Unassembled WGS sequence"/>
</dbReference>
<evidence type="ECO:0000313" key="2">
    <source>
        <dbReference type="Proteomes" id="UP001161580"/>
    </source>
</evidence>
<protein>
    <submittedName>
        <fullName evidence="1">Uncharacterized protein</fullName>
    </submittedName>
</protein>
<comment type="caution">
    <text evidence="1">The sequence shown here is derived from an EMBL/GenBank/DDBJ whole genome shotgun (WGS) entry which is preliminary data.</text>
</comment>
<accession>A0AAE3QIE2</accession>
<gene>
    <name evidence="1" type="ORF">MRS75_20475</name>
</gene>
<evidence type="ECO:0000313" key="1">
    <source>
        <dbReference type="EMBL" id="MDI7924443.1"/>
    </source>
</evidence>
<sequence length="106" mass="11905">MIFKPHTSFSAEEIESFRQERIEAICHGYDSTPEELIHKFQPGTLGCHEALHAASLLMDLIDNRLTEHPAVALNAEWHKLAMVAQAAVCDLYRAINEVHMPRDGAP</sequence>
<dbReference type="AlphaFoldDB" id="A0AAE3QIE2"/>
<dbReference type="RefSeq" id="WP_311788407.1">
    <property type="nucleotide sequence ID" value="NZ_JALDYY010000015.1"/>
</dbReference>
<proteinExistence type="predicted"/>